<dbReference type="InterPro" id="IPR036388">
    <property type="entry name" value="WH-like_DNA-bd_sf"/>
</dbReference>
<keyword evidence="2" id="KW-1185">Reference proteome</keyword>
<dbReference type="SUPFAM" id="SSF46785">
    <property type="entry name" value="Winged helix' DNA-binding domain"/>
    <property type="match status" value="1"/>
</dbReference>
<organism evidence="1 2">
    <name type="scientific">Melissococcus plutonius (strain ATCC 35311 / DSM 29964 / CIP 104052 / LMG 20360 / NCIMB 702443)</name>
    <dbReference type="NCBI Taxonomy" id="940190"/>
    <lineage>
        <taxon>Bacteria</taxon>
        <taxon>Bacillati</taxon>
        <taxon>Bacillota</taxon>
        <taxon>Bacilli</taxon>
        <taxon>Lactobacillales</taxon>
        <taxon>Enterococcaceae</taxon>
        <taxon>Melissococcus</taxon>
    </lineage>
</organism>
<dbReference type="AlphaFoldDB" id="F3YCY9"/>
<dbReference type="Proteomes" id="UP000008456">
    <property type="component" value="Plasmid pMP1"/>
</dbReference>
<evidence type="ECO:0000313" key="1">
    <source>
        <dbReference type="EMBL" id="BAK22367.1"/>
    </source>
</evidence>
<dbReference type="EMBL" id="AP012201">
    <property type="protein sequence ID" value="BAK22367.1"/>
    <property type="molecule type" value="Genomic_DNA"/>
</dbReference>
<dbReference type="Pfam" id="PF02082">
    <property type="entry name" value="Rrf2"/>
    <property type="match status" value="1"/>
</dbReference>
<reference evidence="1 2" key="1">
    <citation type="journal article" date="2011" name="J. Bacteriol.">
        <title>Complete genome sequence of Melissococcus plutonius ATCC 35311.</title>
        <authorList>
            <person name="Okumura K."/>
            <person name="Arai R."/>
            <person name="Okura M."/>
            <person name="Kirikae T."/>
            <person name="Takamatsu D."/>
            <person name="Osaki M."/>
            <person name="Miyoshi-Akiyama T."/>
        </authorList>
    </citation>
    <scope>NUCLEOTIDE SEQUENCE [LARGE SCALE GENOMIC DNA]</scope>
    <source>
        <strain evidence="2">ATCC 35311 / CIP 104052 / LMG 20360 / NCIMB 702443</strain>
        <plasmid evidence="2">pMP1</plasmid>
    </source>
</reference>
<dbReference type="OrthoDB" id="9808360at2"/>
<dbReference type="HOGENOM" id="CLU_107144_1_0_9"/>
<dbReference type="InterPro" id="IPR036390">
    <property type="entry name" value="WH_DNA-bd_sf"/>
</dbReference>
<dbReference type="PROSITE" id="PS51197">
    <property type="entry name" value="HTH_RRF2_2"/>
    <property type="match status" value="1"/>
</dbReference>
<sequence>MKFNNSFIQSIGIIMILAKLPDDGALKSQEISQRMNVSHSYLLKIAKKLKDAELINSIASKTGGYVLNKSVDKISFLDILHATEGKNSFIEGIDFHPIDSIVSSNETVEEKRIVIRNIFSEAEKNYKDILNNHYISEIISQ</sequence>
<dbReference type="Gene3D" id="1.10.10.10">
    <property type="entry name" value="Winged helix-like DNA-binding domain superfamily/Winged helix DNA-binding domain"/>
    <property type="match status" value="1"/>
</dbReference>
<name>F3YCY9_MELPT</name>
<keyword evidence="1" id="KW-0614">Plasmid</keyword>
<dbReference type="PANTHER" id="PTHR33221:SF9">
    <property type="entry name" value="RRF2 FAMILY PROTEIN"/>
    <property type="match status" value="1"/>
</dbReference>
<dbReference type="GO" id="GO:0005829">
    <property type="term" value="C:cytosol"/>
    <property type="evidence" value="ECO:0007669"/>
    <property type="project" value="TreeGrafter"/>
</dbReference>
<reference key="2">
    <citation type="submission" date="2011-04" db="EMBL/GenBank/DDBJ databases">
        <title>Whole genome sequence of Melissococcus plutonius ATCC 35311.</title>
        <authorList>
            <person name="Okumura K."/>
            <person name="Arai R."/>
            <person name="Osaki M."/>
            <person name="Okura M."/>
            <person name="Kirikae T."/>
            <person name="Takamatsu D."/>
            <person name="Akiyama T."/>
        </authorList>
    </citation>
    <scope>NUCLEOTIDE SEQUENCE</scope>
    <source>
        <strain>ATCC 35311</strain>
    </source>
</reference>
<accession>F3YCY9</accession>
<dbReference type="PANTHER" id="PTHR33221">
    <property type="entry name" value="WINGED HELIX-TURN-HELIX TRANSCRIPTIONAL REGULATOR, RRF2 FAMILY"/>
    <property type="match status" value="1"/>
</dbReference>
<dbReference type="NCBIfam" id="TIGR00738">
    <property type="entry name" value="rrf2_super"/>
    <property type="match status" value="1"/>
</dbReference>
<evidence type="ECO:0000313" key="2">
    <source>
        <dbReference type="Proteomes" id="UP000008456"/>
    </source>
</evidence>
<dbReference type="GO" id="GO:0003700">
    <property type="term" value="F:DNA-binding transcription factor activity"/>
    <property type="evidence" value="ECO:0007669"/>
    <property type="project" value="TreeGrafter"/>
</dbReference>
<proteinExistence type="predicted"/>
<gene>
    <name evidence="1" type="ordered locus">MPTP_1980</name>
</gene>
<geneLocation type="plasmid" evidence="1 2">
    <name>pMP1</name>
</geneLocation>
<dbReference type="InterPro" id="IPR000944">
    <property type="entry name" value="Tscrpt_reg_Rrf2"/>
</dbReference>
<protein>
    <submittedName>
        <fullName evidence="1">Rrf2 family transcriptional regulator</fullName>
    </submittedName>
</protein>
<dbReference type="RefSeq" id="WP_013774795.1">
    <property type="nucleotide sequence ID" value="NC_015517.1"/>
</dbReference>
<dbReference type="KEGG" id="mps:MPTP_1980"/>